<gene>
    <name evidence="2" type="ORF">AQS70_00290</name>
</gene>
<name>A0A0Q0T6E5_9PSED</name>
<proteinExistence type="predicted"/>
<dbReference type="AlphaFoldDB" id="A0A0Q0T6E5"/>
<feature type="signal peptide" evidence="1">
    <location>
        <begin position="1"/>
        <end position="21"/>
    </location>
</feature>
<keyword evidence="3" id="KW-1185">Reference proteome</keyword>
<organism evidence="2 3">
    <name type="scientific">Pseudomonas endophytica</name>
    <dbReference type="NCBI Taxonomy" id="1563157"/>
    <lineage>
        <taxon>Bacteria</taxon>
        <taxon>Pseudomonadati</taxon>
        <taxon>Pseudomonadota</taxon>
        <taxon>Gammaproteobacteria</taxon>
        <taxon>Pseudomonadales</taxon>
        <taxon>Pseudomonadaceae</taxon>
        <taxon>Pseudomonas</taxon>
    </lineage>
</organism>
<evidence type="ECO:0000313" key="3">
    <source>
        <dbReference type="Proteomes" id="UP000050342"/>
    </source>
</evidence>
<dbReference type="Pfam" id="PF13652">
    <property type="entry name" value="QSregVF"/>
    <property type="match status" value="1"/>
</dbReference>
<protein>
    <recommendedName>
        <fullName evidence="4">Quorum-sensing-regulated virulence factor</fullName>
    </recommendedName>
</protein>
<keyword evidence="1" id="KW-0732">Signal</keyword>
<dbReference type="Proteomes" id="UP000050342">
    <property type="component" value="Unassembled WGS sequence"/>
</dbReference>
<dbReference type="OrthoDB" id="7021208at2"/>
<dbReference type="InterPro" id="IPR025203">
    <property type="entry name" value="QSregVF"/>
</dbReference>
<comment type="caution">
    <text evidence="2">The sequence shown here is derived from an EMBL/GenBank/DDBJ whole genome shotgun (WGS) entry which is preliminary data.</text>
</comment>
<dbReference type="RefSeq" id="WP_055100950.1">
    <property type="nucleotide sequence ID" value="NZ_LLWH01000001.1"/>
</dbReference>
<evidence type="ECO:0000313" key="2">
    <source>
        <dbReference type="EMBL" id="KQB55605.1"/>
    </source>
</evidence>
<dbReference type="STRING" id="1563157.AQS70_00290"/>
<dbReference type="Gene3D" id="3.30.300.250">
    <property type="match status" value="1"/>
</dbReference>
<evidence type="ECO:0008006" key="4">
    <source>
        <dbReference type="Google" id="ProtNLM"/>
    </source>
</evidence>
<dbReference type="EMBL" id="LLWH01000001">
    <property type="protein sequence ID" value="KQB55605.1"/>
    <property type="molecule type" value="Genomic_DNA"/>
</dbReference>
<accession>A0A0Q0T6E5</accession>
<reference evidence="2 3" key="1">
    <citation type="submission" date="2015-10" db="EMBL/GenBank/DDBJ databases">
        <title>Pseudomonas helleri sp. nov. and Pseudomonas weihenstephanensis sp. nov., isolated from raw cows milk.</title>
        <authorList>
            <person name="Von Neubeck M."/>
            <person name="Huptas C."/>
            <person name="Wenning M."/>
            <person name="Scherer S."/>
        </authorList>
    </citation>
    <scope>NUCLEOTIDE SEQUENCE [LARGE SCALE GENOMIC DNA]</scope>
    <source>
        <strain evidence="2 3">BSTT44</strain>
    </source>
</reference>
<evidence type="ECO:0000256" key="1">
    <source>
        <dbReference type="SAM" id="SignalP"/>
    </source>
</evidence>
<sequence>MLRTIIPTVALLLAMPLGAQAASLADFNLNKSLQATAEASNVGTPRAINNDLLDKGFVVEGTVLINNLEASPNMAAQLRSSPELAVPQLGRSVCGSPNFRKLMARGATMRFNILEYGTNKPVLTQDIRAENCQQRKG</sequence>
<feature type="chain" id="PRO_5006184149" description="Quorum-sensing-regulated virulence factor" evidence="1">
    <location>
        <begin position="22"/>
        <end position="137"/>
    </location>
</feature>